<keyword evidence="3" id="KW-1185">Reference proteome</keyword>
<sequence length="140" mass="15144">MNPEEQAQFVPEAPEVFNDSFEHSNVDEVAPFDQSADMLNIGEVNADVIPDLGDVATDDGVVDLADLSEDVVADLADLPDENITDVNAEGSAEFGADGEVLGNPENPEEPILPPPNLDEMFSEESIRKLREAIENSPCYQ</sequence>
<proteinExistence type="predicted"/>
<dbReference type="Proteomes" id="UP000006319">
    <property type="component" value="Chromosome 10"/>
</dbReference>
<dbReference type="GeneID" id="14693425"/>
<gene>
    <name evidence="2" type="ORF">PCYB_104150</name>
</gene>
<evidence type="ECO:0000313" key="3">
    <source>
        <dbReference type="Proteomes" id="UP000006319"/>
    </source>
</evidence>
<name>K6UX97_PLACD</name>
<evidence type="ECO:0000313" key="2">
    <source>
        <dbReference type="EMBL" id="GAB67065.1"/>
    </source>
</evidence>
<dbReference type="OrthoDB" id="387664at2759"/>
<feature type="non-terminal residue" evidence="2">
    <location>
        <position position="140"/>
    </location>
</feature>
<dbReference type="AlphaFoldDB" id="K6UX97"/>
<dbReference type="EMBL" id="DF157102">
    <property type="protein sequence ID" value="GAB67065.1"/>
    <property type="molecule type" value="Genomic_DNA"/>
</dbReference>
<dbReference type="VEuPathDB" id="PlasmoDB:PCYB_104150"/>
<protein>
    <submittedName>
        <fullName evidence="2">Uncharacterized protein</fullName>
    </submittedName>
</protein>
<accession>K6UX97</accession>
<organism evidence="2 3">
    <name type="scientific">Plasmodium cynomolgi (strain B)</name>
    <dbReference type="NCBI Taxonomy" id="1120755"/>
    <lineage>
        <taxon>Eukaryota</taxon>
        <taxon>Sar</taxon>
        <taxon>Alveolata</taxon>
        <taxon>Apicomplexa</taxon>
        <taxon>Aconoidasida</taxon>
        <taxon>Haemosporida</taxon>
        <taxon>Plasmodiidae</taxon>
        <taxon>Plasmodium</taxon>
        <taxon>Plasmodium (Plasmodium)</taxon>
    </lineage>
</organism>
<dbReference type="PhylomeDB" id="K6UX97"/>
<reference evidence="2 3" key="1">
    <citation type="journal article" date="2012" name="Nat. Genet.">
        <title>Plasmodium cynomolgi genome sequences provide insight into Plasmodium vivax and the monkey malaria clade.</title>
        <authorList>
            <person name="Tachibana S."/>
            <person name="Sullivan S.A."/>
            <person name="Kawai S."/>
            <person name="Nakamura S."/>
            <person name="Kim H.R."/>
            <person name="Goto N."/>
            <person name="Arisue N."/>
            <person name="Palacpac N.M.Q."/>
            <person name="Honma H."/>
            <person name="Yagi M."/>
            <person name="Tougan T."/>
            <person name="Katakai Y."/>
            <person name="Kaneko O."/>
            <person name="Mita T."/>
            <person name="Kita K."/>
            <person name="Yasutomi Y."/>
            <person name="Sutton P.L."/>
            <person name="Shakhbatyan R."/>
            <person name="Horii T."/>
            <person name="Yasunaga T."/>
            <person name="Barnwell J.W."/>
            <person name="Escalante A.A."/>
            <person name="Carlton J.M."/>
            <person name="Tanabe K."/>
        </authorList>
    </citation>
    <scope>NUCLEOTIDE SEQUENCE [LARGE SCALE GENOMIC DNA]</scope>
    <source>
        <strain evidence="2 3">B</strain>
    </source>
</reference>
<evidence type="ECO:0000256" key="1">
    <source>
        <dbReference type="SAM" id="MobiDB-lite"/>
    </source>
</evidence>
<dbReference type="RefSeq" id="XP_004223012.1">
    <property type="nucleotide sequence ID" value="XM_004222964.1"/>
</dbReference>
<feature type="region of interest" description="Disordered" evidence="1">
    <location>
        <begin position="85"/>
        <end position="118"/>
    </location>
</feature>
<dbReference type="KEGG" id="pcy:PCYB_104150"/>